<evidence type="ECO:0000256" key="2">
    <source>
        <dbReference type="ARBA" id="ARBA00010644"/>
    </source>
</evidence>
<evidence type="ECO:0000256" key="6">
    <source>
        <dbReference type="ARBA" id="ARBA00023133"/>
    </source>
</evidence>
<evidence type="ECO:0000256" key="4">
    <source>
        <dbReference type="ARBA" id="ARBA00012869"/>
    </source>
</evidence>
<evidence type="ECO:0000313" key="9">
    <source>
        <dbReference type="Proteomes" id="UP000199679"/>
    </source>
</evidence>
<dbReference type="GO" id="GO:0004109">
    <property type="term" value="F:coproporphyrinogen oxidase activity"/>
    <property type="evidence" value="ECO:0007669"/>
    <property type="project" value="UniProtKB-EC"/>
</dbReference>
<dbReference type="Gene3D" id="3.40.1500.10">
    <property type="entry name" value="Coproporphyrinogen III oxidase, aerobic"/>
    <property type="match status" value="1"/>
</dbReference>
<dbReference type="EMBL" id="LT629740">
    <property type="protein sequence ID" value="SDS95242.1"/>
    <property type="molecule type" value="Genomic_DNA"/>
</dbReference>
<evidence type="ECO:0000256" key="1">
    <source>
        <dbReference type="ARBA" id="ARBA00005168"/>
    </source>
</evidence>
<keyword evidence="5" id="KW-0560">Oxidoreductase</keyword>
<dbReference type="SUPFAM" id="SSF102886">
    <property type="entry name" value="Coproporphyrinogen III oxidase"/>
    <property type="match status" value="1"/>
</dbReference>
<dbReference type="PANTHER" id="PTHR10755:SF0">
    <property type="entry name" value="OXYGEN-DEPENDENT COPROPORPHYRINOGEN-III OXIDASE, MITOCHONDRIAL"/>
    <property type="match status" value="1"/>
</dbReference>
<dbReference type="Pfam" id="PF01218">
    <property type="entry name" value="Coprogen_oxidas"/>
    <property type="match status" value="1"/>
</dbReference>
<dbReference type="AlphaFoldDB" id="A0A1H1WDZ5"/>
<dbReference type="InterPro" id="IPR036406">
    <property type="entry name" value="Coprogen_oxidase_aer_sf"/>
</dbReference>
<sequence>MINKEQISADYQQIQDEICAALEQVDGQAKFEEEKWEREGGGGGRTRIIQNGNILEKGGVNFSAVHGNLPASIKKSLQIEQDDFFATGISIVIHPNHPLVPIIHMNIRYFEMPSSFVEGRQPVRWFGGGIDLTPHYVIDDDARFFHQYLKSVCDAYYHDFYHRFKLWADDYFYIKHRNETRGIGGIFYDRLTANDELSWDNIFEFSKALGRSFIPIYTELVNRNRTKEFTDDQQQWQYQRRSRYTEFNLVYDAGTKFGLETNGRIESILMSLPPTAKWIYNYQPQPGSEEEKTLSLLKKGINWA</sequence>
<dbReference type="PRINTS" id="PR00073">
    <property type="entry name" value="COPRGNOXDASE"/>
</dbReference>
<dbReference type="PIRSF" id="PIRSF000166">
    <property type="entry name" value="Coproporphyri_ox"/>
    <property type="match status" value="1"/>
</dbReference>
<evidence type="ECO:0000256" key="7">
    <source>
        <dbReference type="ARBA" id="ARBA00023244"/>
    </source>
</evidence>
<dbReference type="NCBIfam" id="NF003727">
    <property type="entry name" value="PRK05330.1"/>
    <property type="match status" value="1"/>
</dbReference>
<evidence type="ECO:0000256" key="3">
    <source>
        <dbReference type="ARBA" id="ARBA00011738"/>
    </source>
</evidence>
<keyword evidence="6" id="KW-0350">Heme biosynthesis</keyword>
<evidence type="ECO:0000256" key="5">
    <source>
        <dbReference type="ARBA" id="ARBA00023002"/>
    </source>
</evidence>
<organism evidence="8 9">
    <name type="scientific">Mucilaginibacter mallensis</name>
    <dbReference type="NCBI Taxonomy" id="652787"/>
    <lineage>
        <taxon>Bacteria</taxon>
        <taxon>Pseudomonadati</taxon>
        <taxon>Bacteroidota</taxon>
        <taxon>Sphingobacteriia</taxon>
        <taxon>Sphingobacteriales</taxon>
        <taxon>Sphingobacteriaceae</taxon>
        <taxon>Mucilaginibacter</taxon>
    </lineage>
</organism>
<dbReference type="PROSITE" id="PS01021">
    <property type="entry name" value="COPROGEN_OXIDASE"/>
    <property type="match status" value="1"/>
</dbReference>
<keyword evidence="9" id="KW-1185">Reference proteome</keyword>
<dbReference type="PANTHER" id="PTHR10755">
    <property type="entry name" value="COPROPORPHYRINOGEN III OXIDASE, MITOCHONDRIAL"/>
    <property type="match status" value="1"/>
</dbReference>
<protein>
    <recommendedName>
        <fullName evidence="4">coproporphyrinogen oxidase</fullName>
        <ecNumber evidence="4">1.3.3.3</ecNumber>
    </recommendedName>
</protein>
<evidence type="ECO:0000313" key="8">
    <source>
        <dbReference type="EMBL" id="SDS95242.1"/>
    </source>
</evidence>
<dbReference type="STRING" id="652787.SAMN05216490_2163"/>
<proteinExistence type="inferred from homology"/>
<name>A0A1H1WDZ5_MUCMA</name>
<keyword evidence="7" id="KW-0627">Porphyrin biosynthesis</keyword>
<reference evidence="8 9" key="1">
    <citation type="submission" date="2016-10" db="EMBL/GenBank/DDBJ databases">
        <authorList>
            <person name="de Groot N.N."/>
        </authorList>
    </citation>
    <scope>NUCLEOTIDE SEQUENCE [LARGE SCALE GENOMIC DNA]</scope>
    <source>
        <strain evidence="8 9">MP1X4</strain>
    </source>
</reference>
<dbReference type="RefSeq" id="WP_091372214.1">
    <property type="nucleotide sequence ID" value="NZ_LT629740.1"/>
</dbReference>
<dbReference type="Proteomes" id="UP000199679">
    <property type="component" value="Chromosome I"/>
</dbReference>
<dbReference type="GO" id="GO:0005737">
    <property type="term" value="C:cytoplasm"/>
    <property type="evidence" value="ECO:0007669"/>
    <property type="project" value="TreeGrafter"/>
</dbReference>
<accession>A0A1H1WDZ5</accession>
<comment type="subunit">
    <text evidence="3">Homodimer.</text>
</comment>
<dbReference type="GO" id="GO:0006782">
    <property type="term" value="P:protoporphyrinogen IX biosynthetic process"/>
    <property type="evidence" value="ECO:0007669"/>
    <property type="project" value="TreeGrafter"/>
</dbReference>
<dbReference type="OrthoDB" id="9777553at2"/>
<dbReference type="InterPro" id="IPR001260">
    <property type="entry name" value="Coprogen_oxidase_aer"/>
</dbReference>
<comment type="pathway">
    <text evidence="1">Porphyrin-containing compound metabolism; protoporphyrin-IX biosynthesis; protoporphyrinogen-IX from coproporphyrinogen-III (O2 route): step 1/1.</text>
</comment>
<comment type="similarity">
    <text evidence="2">Belongs to the aerobic coproporphyrinogen-III oxidase family.</text>
</comment>
<gene>
    <name evidence="8" type="ORF">SAMN05216490_2163</name>
</gene>
<dbReference type="InterPro" id="IPR018375">
    <property type="entry name" value="Coprogen_oxidase_CS"/>
</dbReference>
<dbReference type="EC" id="1.3.3.3" evidence="4"/>